<dbReference type="Pfam" id="PF00440">
    <property type="entry name" value="TetR_N"/>
    <property type="match status" value="1"/>
</dbReference>
<dbReference type="InterPro" id="IPR001647">
    <property type="entry name" value="HTH_TetR"/>
</dbReference>
<evidence type="ECO:0000256" key="4">
    <source>
        <dbReference type="ARBA" id="ARBA00023163"/>
    </source>
</evidence>
<dbReference type="AlphaFoldDB" id="A0A1H0K2B3"/>
<dbReference type="SUPFAM" id="SSF48498">
    <property type="entry name" value="Tetracyclin repressor-like, C-terminal domain"/>
    <property type="match status" value="1"/>
</dbReference>
<name>A0A1H0K2B3_9PSEU</name>
<dbReference type="GO" id="GO:0000976">
    <property type="term" value="F:transcription cis-regulatory region binding"/>
    <property type="evidence" value="ECO:0007669"/>
    <property type="project" value="TreeGrafter"/>
</dbReference>
<evidence type="ECO:0000259" key="6">
    <source>
        <dbReference type="PROSITE" id="PS50977"/>
    </source>
</evidence>
<keyword evidence="4" id="KW-0804">Transcription</keyword>
<keyword evidence="3 5" id="KW-0238">DNA-binding</keyword>
<evidence type="ECO:0000256" key="5">
    <source>
        <dbReference type="PROSITE-ProRule" id="PRU00335"/>
    </source>
</evidence>
<dbReference type="InterPro" id="IPR050109">
    <property type="entry name" value="HTH-type_TetR-like_transc_reg"/>
</dbReference>
<dbReference type="PANTHER" id="PTHR30055">
    <property type="entry name" value="HTH-TYPE TRANSCRIPTIONAL REGULATOR RUTR"/>
    <property type="match status" value="1"/>
</dbReference>
<evidence type="ECO:0000313" key="8">
    <source>
        <dbReference type="Proteomes" id="UP000199691"/>
    </source>
</evidence>
<feature type="DNA-binding region" description="H-T-H motif" evidence="5">
    <location>
        <begin position="33"/>
        <end position="52"/>
    </location>
</feature>
<keyword evidence="1" id="KW-0678">Repressor</keyword>
<keyword evidence="8" id="KW-1185">Reference proteome</keyword>
<accession>A0A1H0K2B3</accession>
<dbReference type="InterPro" id="IPR009057">
    <property type="entry name" value="Homeodomain-like_sf"/>
</dbReference>
<dbReference type="PRINTS" id="PR00455">
    <property type="entry name" value="HTHTETR"/>
</dbReference>
<keyword evidence="2" id="KW-0805">Transcription regulation</keyword>
<dbReference type="Proteomes" id="UP000199691">
    <property type="component" value="Unassembled WGS sequence"/>
</dbReference>
<dbReference type="STRING" id="641025.SAMN05421507_102724"/>
<feature type="domain" description="HTH tetR-type" evidence="6">
    <location>
        <begin position="10"/>
        <end position="70"/>
    </location>
</feature>
<evidence type="ECO:0000313" key="7">
    <source>
        <dbReference type="EMBL" id="SDO49950.1"/>
    </source>
</evidence>
<dbReference type="GO" id="GO:0003700">
    <property type="term" value="F:DNA-binding transcription factor activity"/>
    <property type="evidence" value="ECO:0007669"/>
    <property type="project" value="TreeGrafter"/>
</dbReference>
<evidence type="ECO:0000256" key="1">
    <source>
        <dbReference type="ARBA" id="ARBA00022491"/>
    </source>
</evidence>
<proteinExistence type="predicted"/>
<protein>
    <submittedName>
        <fullName evidence="7">DNA-binding transcriptional regulator, AcrR family</fullName>
    </submittedName>
</protein>
<dbReference type="InterPro" id="IPR039538">
    <property type="entry name" value="BetI_C"/>
</dbReference>
<organism evidence="7 8">
    <name type="scientific">Lentzea jiangxiensis</name>
    <dbReference type="NCBI Taxonomy" id="641025"/>
    <lineage>
        <taxon>Bacteria</taxon>
        <taxon>Bacillati</taxon>
        <taxon>Actinomycetota</taxon>
        <taxon>Actinomycetes</taxon>
        <taxon>Pseudonocardiales</taxon>
        <taxon>Pseudonocardiaceae</taxon>
        <taxon>Lentzea</taxon>
    </lineage>
</organism>
<dbReference type="SUPFAM" id="SSF46689">
    <property type="entry name" value="Homeodomain-like"/>
    <property type="match status" value="1"/>
</dbReference>
<dbReference type="OrthoDB" id="5242390at2"/>
<sequence>MRTVDPAKRQAKRLQILEAAARCFARTGLGQTRTADICAEAGMSPGNLFYYFGSKQEIFAAVVEQDGVDTSALFADLSTAEPWDALTRFFDLVVDLASDTEYARLVLEISAQAHRDEQIAALVAANDRSVRSGLADLVERATEAGRIDPGLDPVTTATWLATLVDGLFNRVAVDASFAPARERETLQLVLARLLRPTTRAES</sequence>
<gene>
    <name evidence="7" type="ORF">SAMN05421507_102724</name>
</gene>
<dbReference type="Pfam" id="PF13977">
    <property type="entry name" value="TetR_C_6"/>
    <property type="match status" value="1"/>
</dbReference>
<dbReference type="RefSeq" id="WP_090096664.1">
    <property type="nucleotide sequence ID" value="NZ_FNIX01000002.1"/>
</dbReference>
<dbReference type="EMBL" id="FNIX01000002">
    <property type="protein sequence ID" value="SDO49950.1"/>
    <property type="molecule type" value="Genomic_DNA"/>
</dbReference>
<evidence type="ECO:0000256" key="2">
    <source>
        <dbReference type="ARBA" id="ARBA00023015"/>
    </source>
</evidence>
<dbReference type="InterPro" id="IPR036271">
    <property type="entry name" value="Tet_transcr_reg_TetR-rel_C_sf"/>
</dbReference>
<dbReference type="PROSITE" id="PS50977">
    <property type="entry name" value="HTH_TETR_2"/>
    <property type="match status" value="1"/>
</dbReference>
<evidence type="ECO:0000256" key="3">
    <source>
        <dbReference type="ARBA" id="ARBA00023125"/>
    </source>
</evidence>
<dbReference type="PANTHER" id="PTHR30055:SF226">
    <property type="entry name" value="HTH-TYPE TRANSCRIPTIONAL REGULATOR PKSA"/>
    <property type="match status" value="1"/>
</dbReference>
<reference evidence="8" key="1">
    <citation type="submission" date="2016-10" db="EMBL/GenBank/DDBJ databases">
        <authorList>
            <person name="Varghese N."/>
            <person name="Submissions S."/>
        </authorList>
    </citation>
    <scope>NUCLEOTIDE SEQUENCE [LARGE SCALE GENOMIC DNA]</scope>
    <source>
        <strain evidence="8">CGMCC 4.6609</strain>
    </source>
</reference>
<dbReference type="Gene3D" id="1.10.357.10">
    <property type="entry name" value="Tetracycline Repressor, domain 2"/>
    <property type="match status" value="1"/>
</dbReference>